<dbReference type="OrthoDB" id="423559at2759"/>
<keyword evidence="4" id="KW-1185">Reference proteome</keyword>
<name>A0A0G4FHH5_VITBC</name>
<evidence type="ECO:0000313" key="3">
    <source>
        <dbReference type="EMBL" id="CEM12753.1"/>
    </source>
</evidence>
<dbReference type="GO" id="GO:0003723">
    <property type="term" value="F:RNA binding"/>
    <property type="evidence" value="ECO:0007669"/>
    <property type="project" value="TreeGrafter"/>
</dbReference>
<dbReference type="VEuPathDB" id="CryptoDB:Vbra_15454"/>
<proteinExistence type="predicted"/>
<dbReference type="GO" id="GO:0035770">
    <property type="term" value="C:ribonucleoprotein granule"/>
    <property type="evidence" value="ECO:0007669"/>
    <property type="project" value="TreeGrafter"/>
</dbReference>
<organism evidence="3 4">
    <name type="scientific">Vitrella brassicaformis (strain CCMP3155)</name>
    <dbReference type="NCBI Taxonomy" id="1169540"/>
    <lineage>
        <taxon>Eukaryota</taxon>
        <taxon>Sar</taxon>
        <taxon>Alveolata</taxon>
        <taxon>Colpodellida</taxon>
        <taxon>Vitrellaceae</taxon>
        <taxon>Vitrella</taxon>
    </lineage>
</organism>
<dbReference type="PANTHER" id="PTHR21228:SF40">
    <property type="entry name" value="LD45607P"/>
    <property type="match status" value="1"/>
</dbReference>
<feature type="compositionally biased region" description="Low complexity" evidence="1">
    <location>
        <begin position="30"/>
        <end position="42"/>
    </location>
</feature>
<evidence type="ECO:0000313" key="4">
    <source>
        <dbReference type="Proteomes" id="UP000041254"/>
    </source>
</evidence>
<feature type="chain" id="PRO_5005188628" evidence="2">
    <location>
        <begin position="25"/>
        <end position="1903"/>
    </location>
</feature>
<dbReference type="InParanoid" id="A0A0G4FHH5"/>
<feature type="signal peptide" evidence="2">
    <location>
        <begin position="1"/>
        <end position="24"/>
    </location>
</feature>
<feature type="region of interest" description="Disordered" evidence="1">
    <location>
        <begin position="1633"/>
        <end position="1673"/>
    </location>
</feature>
<dbReference type="GO" id="GO:0005759">
    <property type="term" value="C:mitochondrial matrix"/>
    <property type="evidence" value="ECO:0007669"/>
    <property type="project" value="TreeGrafter"/>
</dbReference>
<sequence>MHLDSASLCVISVALLLPLRTASYRPPSPHSLTTSLTRSPSPIRKGMREQSGRPALRAAAGRSAVDLTKPPPARVSLPIAIPMPSSAPTLANGDSSGGAAGGLVDLRRVDSERAVRDQITACKDVPSFAVFVDERLDELSPFNVLFAYDRGRRLRNNMQRFNEDGPSYSSLLSQRQERIRQKWASVDANSTAHIVFSLLNERRSKTKDLLAVTCLTLMDDHLLHKLEVGDYGRLVRMIHRREEDLWRGWNVGSTVRDAVQRVESAALQHINATDSDLVRLLAGAVATAHYRRGRPDHWAPTNTTDALMDATAQQLQTRLSEFTFSQALEVLHRLRLADKVTPALLEHTLQPFASSIDQLGPEDFHRFVTLLRDTYFGHAHVTRHDDRLGSYVLFDSSRRPGKVGNAAFNSLPASARGFFTQAWEVYERDAARLWQLPKAGHVLNIFRRLGLLDRQRLERLAHAASPAIDALADGLKDPSWPVGSSAEHLCVLAWKMADLGCRDKTFWRSVERVFLVIIEREMQPGQTEPPRQRGRQQARDKAPLRWVARAAAKAAEHMKEAITQLAQVPPERFRELPLMTLADLIVALHYRGMTGEKSVFLRMIDDVILSSSEGDSTHTLGRLSWTELTSLLWMLAFVGVVDSRAFTALASEVNHRSKELVEQLTSISDSQPSRELIEKIKLPTLMWALSRARDSANALNETWRMLAIVARCRHERSPLPVSDISEILFAWASVGFVLDPRGVVAPDQQGVDDIDGRGGGAPLDHSESDGFHPRWVSLGLWHDQGAGPANYQLSTQVAPREVLDFATVLLHELATGEGLQVPERGYAKLMDEERGVAVSLPAMDKDLQGSDLSKKFNRKFVMMTWALTRLRAAQRYSDDAQGDDVVDLADLDLFAATPISPEERGDQQTPTALSSAGVSADVLPKVSMRQVYGRLARESVRRLSAFTVRDIANLAWAFSAAGVYCPQLLKYFGDAVVPHVSRLRSKELSMLMWAFAVLEQPHEELTEAVAARIVNDTRGGTNGLVLYDLPILLWCLAKMGYSRPEVYLHVCDLALKDQDEYKQYPLPAPSRNELTLGELSTLANALVRAEVVVPEVFDRLIKQCSGRLSEMPNSKWFTHMVWACARSGYMEDTFWEEAKREVQRRLAIDPTREGPGVGASSLQSVDAAMLAWALQKARWLDSQLLSDLIKCVERDMYQCGPTELSVMLWVLAKRGFRHQKFLDRAARYYLDFTDPNPPPDSPALTRRPKRLKSHQRPGTHLNIGVVAYSFAKLGYTAKDTDLFGSIADRVVACDPLLQHNWVALLVWSMAKAGCFHQELLTLMAHDIKSGTHDLDTPQDVMLYLWAFTRLGVTDLELYDVLASQACRLAPQAHHIEIGNTLEAIQTALNITANLPLTRLQGPGAYTPPSDEPSGLMGYRGTADEQQWVAGVRGRVEESMNVMMRHAFSELPFLATNHYHEVLDIVRAQPGERFRDAMAEITAKVPEVMKHSDDVLLDRNKIVFLARATTMALHIDPALSQQLLSNLRQLLLAMDGGRLASAAWHLRSAGTFDDLVLTPFEEVIITQLPTLDAVHMSRTLYGLRKDQLLLKSPVADKIVHRLLQLFTADEKLLGPMVLANIAPALPDLLDNPRIGRPQNVPPEKLSAIAFPSQPGPSAADDPLDGSGTATSLVSPELPEPIKPRWISPYQNWTAQQPARPHHVSASVPQEVWGPVYFHPSLHHAPVPATPADALARFAYRAALEHGPQIEVDRLPSVMLAFAEVDPIHIPAPLFASALHRCTQALLWPTGKAHELSDVRFLTALRALISVGAFARPDLWEDRDKGKGDKEDGRELAKRWALSAFSRLDGFSTAQLAQLVDIFESTLAAQQARQRDRGGGGSGADEEEREPTDAVDDALNVDFGP</sequence>
<dbReference type="Proteomes" id="UP000041254">
    <property type="component" value="Unassembled WGS sequence"/>
</dbReference>
<feature type="region of interest" description="Disordered" evidence="1">
    <location>
        <begin position="1869"/>
        <end position="1903"/>
    </location>
</feature>
<feature type="compositionally biased region" description="Acidic residues" evidence="1">
    <location>
        <begin position="1882"/>
        <end position="1894"/>
    </location>
</feature>
<dbReference type="EMBL" id="CDMY01000436">
    <property type="protein sequence ID" value="CEM12753.1"/>
    <property type="molecule type" value="Genomic_DNA"/>
</dbReference>
<protein>
    <submittedName>
        <fullName evidence="3">Uncharacterized protein</fullName>
    </submittedName>
</protein>
<dbReference type="GO" id="GO:0000963">
    <property type="term" value="P:mitochondrial RNA processing"/>
    <property type="evidence" value="ECO:0007669"/>
    <property type="project" value="TreeGrafter"/>
</dbReference>
<dbReference type="GO" id="GO:0044528">
    <property type="term" value="P:regulation of mitochondrial mRNA stability"/>
    <property type="evidence" value="ECO:0007669"/>
    <property type="project" value="TreeGrafter"/>
</dbReference>
<gene>
    <name evidence="3" type="ORF">Vbra_15454</name>
</gene>
<dbReference type="PANTHER" id="PTHR21228">
    <property type="entry name" value="FAST LEU-RICH DOMAIN-CONTAINING"/>
    <property type="match status" value="1"/>
</dbReference>
<evidence type="ECO:0000256" key="2">
    <source>
        <dbReference type="SAM" id="SignalP"/>
    </source>
</evidence>
<keyword evidence="2" id="KW-0732">Signal</keyword>
<reference evidence="3 4" key="1">
    <citation type="submission" date="2014-11" db="EMBL/GenBank/DDBJ databases">
        <authorList>
            <person name="Zhu J."/>
            <person name="Qi W."/>
            <person name="Song R."/>
        </authorList>
    </citation>
    <scope>NUCLEOTIDE SEQUENCE [LARGE SCALE GENOMIC DNA]</scope>
</reference>
<accession>A0A0G4FHH5</accession>
<dbReference type="InterPro" id="IPR050870">
    <property type="entry name" value="FAST_kinase"/>
</dbReference>
<evidence type="ECO:0000256" key="1">
    <source>
        <dbReference type="SAM" id="MobiDB-lite"/>
    </source>
</evidence>
<feature type="region of interest" description="Disordered" evidence="1">
    <location>
        <begin position="24"/>
        <end position="67"/>
    </location>
</feature>